<keyword evidence="7" id="KW-1185">Reference proteome</keyword>
<reference evidence="7" key="1">
    <citation type="submission" date="2016-05" db="EMBL/GenBank/DDBJ databases">
        <authorList>
            <person name="Behera P."/>
            <person name="Vaishampayan P."/>
            <person name="Singh N."/>
            <person name="Raina V."/>
            <person name="Suar M."/>
            <person name="Pattnaik A."/>
            <person name="Rastogi G."/>
        </authorList>
    </citation>
    <scope>NUCLEOTIDE SEQUENCE [LARGE SCALE GENOMIC DNA]</scope>
    <source>
        <strain evidence="7">MP23</strain>
    </source>
</reference>
<dbReference type="PANTHER" id="PTHR10961">
    <property type="entry name" value="PEROXISOMAL SARCOSINE OXIDASE"/>
    <property type="match status" value="1"/>
</dbReference>
<dbReference type="SUPFAM" id="SSF54373">
    <property type="entry name" value="FAD-linked reductases, C-terminal domain"/>
    <property type="match status" value="1"/>
</dbReference>
<dbReference type="PANTHER" id="PTHR10961:SF7">
    <property type="entry name" value="FAD DEPENDENT OXIDOREDUCTASE DOMAIN-CONTAINING PROTEIN"/>
    <property type="match status" value="1"/>
</dbReference>
<dbReference type="Pfam" id="PF01266">
    <property type="entry name" value="DAO"/>
    <property type="match status" value="1"/>
</dbReference>
<protein>
    <submittedName>
        <fullName evidence="6">N-methyltryptophan oxidase</fullName>
    </submittedName>
</protein>
<dbReference type="GO" id="GO:0050660">
    <property type="term" value="F:flavin adenine dinucleotide binding"/>
    <property type="evidence" value="ECO:0007669"/>
    <property type="project" value="InterPro"/>
</dbReference>
<dbReference type="Gene3D" id="3.30.9.10">
    <property type="entry name" value="D-Amino Acid Oxidase, subunit A, domain 2"/>
    <property type="match status" value="1"/>
</dbReference>
<evidence type="ECO:0000259" key="5">
    <source>
        <dbReference type="Pfam" id="PF01266"/>
    </source>
</evidence>
<proteinExistence type="predicted"/>
<keyword evidence="3" id="KW-0274">FAD</keyword>
<dbReference type="GO" id="GO:0008115">
    <property type="term" value="F:sarcosine oxidase activity"/>
    <property type="evidence" value="ECO:0007669"/>
    <property type="project" value="TreeGrafter"/>
</dbReference>
<gene>
    <name evidence="6" type="ORF">A9B99_17705</name>
</gene>
<name>A0A1B7KY17_9ENTR</name>
<evidence type="ECO:0000256" key="2">
    <source>
        <dbReference type="ARBA" id="ARBA00022630"/>
    </source>
</evidence>
<dbReference type="SUPFAM" id="SSF51905">
    <property type="entry name" value="FAD/NAD(P)-binding domain"/>
    <property type="match status" value="1"/>
</dbReference>
<evidence type="ECO:0000313" key="6">
    <source>
        <dbReference type="EMBL" id="OAT75049.1"/>
    </source>
</evidence>
<dbReference type="Proteomes" id="UP000078225">
    <property type="component" value="Unassembled WGS sequence"/>
</dbReference>
<evidence type="ECO:0000256" key="4">
    <source>
        <dbReference type="ARBA" id="ARBA00023002"/>
    </source>
</evidence>
<dbReference type="EMBL" id="LYRP01000050">
    <property type="protein sequence ID" value="OAT75049.1"/>
    <property type="molecule type" value="Genomic_DNA"/>
</dbReference>
<comment type="caution">
    <text evidence="6">The sequence shown here is derived from an EMBL/GenBank/DDBJ whole genome shotgun (WGS) entry which is preliminary data.</text>
</comment>
<dbReference type="InterPro" id="IPR045170">
    <property type="entry name" value="MTOX"/>
</dbReference>
<dbReference type="InterPro" id="IPR006076">
    <property type="entry name" value="FAD-dep_OxRdtase"/>
</dbReference>
<dbReference type="GO" id="GO:0005829">
    <property type="term" value="C:cytosol"/>
    <property type="evidence" value="ECO:0007669"/>
    <property type="project" value="TreeGrafter"/>
</dbReference>
<dbReference type="NCBIfam" id="NF008425">
    <property type="entry name" value="PRK11259.1"/>
    <property type="match status" value="1"/>
</dbReference>
<evidence type="ECO:0000256" key="3">
    <source>
        <dbReference type="ARBA" id="ARBA00022827"/>
    </source>
</evidence>
<evidence type="ECO:0000313" key="7">
    <source>
        <dbReference type="Proteomes" id="UP000078225"/>
    </source>
</evidence>
<dbReference type="STRING" id="1691903.A9B99_17705"/>
<keyword evidence="4" id="KW-0560">Oxidoreductase</keyword>
<dbReference type="Gene3D" id="3.50.50.60">
    <property type="entry name" value="FAD/NAD(P)-binding domain"/>
    <property type="match status" value="1"/>
</dbReference>
<dbReference type="AlphaFoldDB" id="A0A1B7KY17"/>
<dbReference type="InterPro" id="IPR036188">
    <property type="entry name" value="FAD/NAD-bd_sf"/>
</dbReference>
<dbReference type="OrthoDB" id="9806257at2"/>
<keyword evidence="2" id="KW-0285">Flavoprotein</keyword>
<feature type="domain" description="FAD dependent oxidoreductase" evidence="5">
    <location>
        <begin position="5"/>
        <end position="350"/>
    </location>
</feature>
<comment type="cofactor">
    <cofactor evidence="1">
        <name>FAD</name>
        <dbReference type="ChEBI" id="CHEBI:57692"/>
    </cofactor>
</comment>
<accession>A0A1B7KY17</accession>
<organism evidence="6 7">
    <name type="scientific">Mangrovibacter phragmitis</name>
    <dbReference type="NCBI Taxonomy" id="1691903"/>
    <lineage>
        <taxon>Bacteria</taxon>
        <taxon>Pseudomonadati</taxon>
        <taxon>Pseudomonadota</taxon>
        <taxon>Gammaproteobacteria</taxon>
        <taxon>Enterobacterales</taxon>
        <taxon>Enterobacteriaceae</taxon>
        <taxon>Mangrovibacter</taxon>
    </lineage>
</organism>
<sequence length="377" mass="40936">MTHYDFIVVGSGSVGSAAGCYARLAGLSVLMIDSAIPPHEQGSHHGDTRLIRHAYGEGEKYVPLILRAQTLWDALQQHTELPLFQRTGVINVGPERSEFLANMRHSAQRWSIPLESMTASDIAQRWPALRIPDDYEALFEPNAGVLKSENAVATWVKLARDAGCAQLFNCAVSAIHYQDGNIQVDTADGSFTAGRLLVSAGTWVTRLIPSLPVSPVRKVFGWFQADGRYSADNGFPAFTGELPDGNQFYGFPATDNALKIGKHNGGQPITAPEERTPFGSEAGDGSECFAFLRQFLPGIGGCLYGASCTYDNSPDEDFIIDTLPENPDVMVVTGLSGHGFKFAPVLGEIASLFAQGKSSTFDLSPFRLNRFKAEEER</sequence>
<evidence type="ECO:0000256" key="1">
    <source>
        <dbReference type="ARBA" id="ARBA00001974"/>
    </source>
</evidence>